<dbReference type="Gene3D" id="2.180.10.10">
    <property type="entry name" value="RHS repeat-associated core"/>
    <property type="match status" value="2"/>
</dbReference>
<dbReference type="AlphaFoldDB" id="A0A250JGG8"/>
<sequence length="437" mass="47394">MGRWHGAWALGICLALIGCGSSTPPPSPETPGNGERTGPPPGTGPGTPSPTPDGSTPPDGGGAPPDAGSPAPTDGGTPAPDGGTPPGDGGTPSPLEAEPSLPPRACIPWTYTTPPVRATACEVSSEFADGTTQRARYDADSRPLELRTSTATGALASVETHTWRNGLELLRRVDYPDGRFEQTEWTYDTQRRLLRRVMTGWNWYGTNSVDITYDTQGRISQVVGHYNTLVITSHYTYDAAGRLISIDSDERCGGDETRCATFSYWPNGQLKRHDWSTAGYATYFDEYDEAGRLIHSVSELSAGGSDSTLAYDSSGRLIRVRKVSSTFTTSSESLTTTVHDPAGWRERFAEDVFHRGDCQIGACEDYWTHQRVTRRTTLICGTPIVALDEWDSNEDGAVDARRTHVRDATGRLVHEEYSGTPGLDAGPVRRDFRYECP</sequence>
<feature type="compositionally biased region" description="Pro residues" evidence="1">
    <location>
        <begin position="38"/>
        <end position="51"/>
    </location>
</feature>
<gene>
    <name evidence="2" type="ORF">CYFUS_008192</name>
</gene>
<dbReference type="KEGG" id="cfus:CYFUS_008192"/>
<evidence type="ECO:0000313" key="3">
    <source>
        <dbReference type="Proteomes" id="UP000217257"/>
    </source>
</evidence>
<dbReference type="RefSeq" id="WP_157758958.1">
    <property type="nucleotide sequence ID" value="NZ_CP022098.1"/>
</dbReference>
<protein>
    <recommendedName>
        <fullName evidence="4">YD repeat-containing protein</fullName>
    </recommendedName>
</protein>
<feature type="compositionally biased region" description="Low complexity" evidence="1">
    <location>
        <begin position="52"/>
        <end position="82"/>
    </location>
</feature>
<organism evidence="2 3">
    <name type="scientific">Cystobacter fuscus</name>
    <dbReference type="NCBI Taxonomy" id="43"/>
    <lineage>
        <taxon>Bacteria</taxon>
        <taxon>Pseudomonadati</taxon>
        <taxon>Myxococcota</taxon>
        <taxon>Myxococcia</taxon>
        <taxon>Myxococcales</taxon>
        <taxon>Cystobacterineae</taxon>
        <taxon>Archangiaceae</taxon>
        <taxon>Cystobacter</taxon>
    </lineage>
</organism>
<evidence type="ECO:0000256" key="1">
    <source>
        <dbReference type="SAM" id="MobiDB-lite"/>
    </source>
</evidence>
<feature type="region of interest" description="Disordered" evidence="1">
    <location>
        <begin position="20"/>
        <end position="108"/>
    </location>
</feature>
<name>A0A250JGG8_9BACT</name>
<accession>A0A250JGG8</accession>
<dbReference type="InterPro" id="IPR006530">
    <property type="entry name" value="YD"/>
</dbReference>
<proteinExistence type="predicted"/>
<dbReference type="EMBL" id="CP022098">
    <property type="protein sequence ID" value="ATB42713.1"/>
    <property type="molecule type" value="Genomic_DNA"/>
</dbReference>
<dbReference type="PROSITE" id="PS51257">
    <property type="entry name" value="PROKAR_LIPOPROTEIN"/>
    <property type="match status" value="1"/>
</dbReference>
<evidence type="ECO:0008006" key="4">
    <source>
        <dbReference type="Google" id="ProtNLM"/>
    </source>
</evidence>
<dbReference type="Proteomes" id="UP000217257">
    <property type="component" value="Chromosome"/>
</dbReference>
<dbReference type="NCBIfam" id="TIGR01643">
    <property type="entry name" value="YD_repeat_2x"/>
    <property type="match status" value="1"/>
</dbReference>
<evidence type="ECO:0000313" key="2">
    <source>
        <dbReference type="EMBL" id="ATB42713.1"/>
    </source>
</evidence>
<reference evidence="2 3" key="1">
    <citation type="submission" date="2017-06" db="EMBL/GenBank/DDBJ databases">
        <title>Sequencing and comparative analysis of myxobacterial genomes.</title>
        <authorList>
            <person name="Rupp O."/>
            <person name="Goesmann A."/>
            <person name="Sogaard-Andersen L."/>
        </authorList>
    </citation>
    <scope>NUCLEOTIDE SEQUENCE [LARGE SCALE GENOMIC DNA]</scope>
    <source>
        <strain evidence="2 3">DSM 52655</strain>
    </source>
</reference>